<feature type="transmembrane region" description="Helical" evidence="1">
    <location>
        <begin position="16"/>
        <end position="39"/>
    </location>
</feature>
<evidence type="ECO:0000313" key="2">
    <source>
        <dbReference type="EMBL" id="RSZ66072.1"/>
    </source>
</evidence>
<organism evidence="2 3">
    <name type="scientific">Corynebacterium hylobatis</name>
    <dbReference type="NCBI Taxonomy" id="1859290"/>
    <lineage>
        <taxon>Bacteria</taxon>
        <taxon>Bacillati</taxon>
        <taxon>Actinomycetota</taxon>
        <taxon>Actinomycetes</taxon>
        <taxon>Mycobacteriales</taxon>
        <taxon>Corynebacteriaceae</taxon>
        <taxon>Corynebacterium</taxon>
    </lineage>
</organism>
<keyword evidence="1" id="KW-0812">Transmembrane</keyword>
<protein>
    <submittedName>
        <fullName evidence="2">DUF3515 domain-containing protein</fullName>
    </submittedName>
</protein>
<dbReference type="RefSeq" id="WP_126119361.1">
    <property type="nucleotide sequence ID" value="NZ_RXHJ01000001.1"/>
</dbReference>
<keyword evidence="1" id="KW-0472">Membrane</keyword>
<gene>
    <name evidence="2" type="ORF">EAH68_00510</name>
</gene>
<keyword evidence="1" id="KW-1133">Transmembrane helix</keyword>
<name>A0A430I2V2_9CORY</name>
<dbReference type="EMBL" id="RXHJ01000001">
    <property type="protein sequence ID" value="RSZ66072.1"/>
    <property type="molecule type" value="Genomic_DNA"/>
</dbReference>
<proteinExistence type="predicted"/>
<dbReference type="Proteomes" id="UP000274907">
    <property type="component" value="Unassembled WGS sequence"/>
</dbReference>
<keyword evidence="3" id="KW-1185">Reference proteome</keyword>
<sequence length="314" mass="33104">MSSAASPQPSRSGKTAVYLSLVLAVALVIGVVLGAKVVFDRAAKQPVVMSELPAPLADSRECADFIAGLPDELIGHNRAEIVEPVPAGAAAWTSSSVERVTLRCGVDLPFQYTDYAPTETIEGVEWLRITDATPGSTLSSWYTVDREQVVAVTADEESLGRAGNPVADLAENVSALPAAEHEPYPAPLSRLAPAGDTGDRCADLMAALPETIAEDYERIDVAEPRTAAWTAPGLEPVVLRCGVAPPENYRPGLQLNQVNDIVWFEDTTLANGTTSSTWFALGRDIDIAVSVPQATGNAAVVELGEIIAAETAEQ</sequence>
<evidence type="ECO:0000256" key="1">
    <source>
        <dbReference type="SAM" id="Phobius"/>
    </source>
</evidence>
<evidence type="ECO:0000313" key="3">
    <source>
        <dbReference type="Proteomes" id="UP000274907"/>
    </source>
</evidence>
<reference evidence="2 3" key="1">
    <citation type="submission" date="2018-12" db="EMBL/GenBank/DDBJ databases">
        <title>YIM 101343 draft genome.</title>
        <authorList>
            <person name="Chen X."/>
        </authorList>
    </citation>
    <scope>NUCLEOTIDE SEQUENCE [LARGE SCALE GENOMIC DNA]</scope>
    <source>
        <strain evidence="2 3">YIM 101343</strain>
    </source>
</reference>
<dbReference type="InterPro" id="IPR021903">
    <property type="entry name" value="DUF3515"/>
</dbReference>
<dbReference type="Pfam" id="PF12028">
    <property type="entry name" value="DUF3515"/>
    <property type="match status" value="2"/>
</dbReference>
<comment type="caution">
    <text evidence="2">The sequence shown here is derived from an EMBL/GenBank/DDBJ whole genome shotgun (WGS) entry which is preliminary data.</text>
</comment>
<dbReference type="AlphaFoldDB" id="A0A430I2V2"/>
<dbReference type="OrthoDB" id="4422435at2"/>
<accession>A0A430I2V2</accession>